<evidence type="ECO:0000313" key="6">
    <source>
        <dbReference type="EMBL" id="UOE20683.1"/>
    </source>
</evidence>
<dbReference type="InterPro" id="IPR009057">
    <property type="entry name" value="Homeodomain-like_sf"/>
</dbReference>
<evidence type="ECO:0000256" key="1">
    <source>
        <dbReference type="ARBA" id="ARBA00023015"/>
    </source>
</evidence>
<evidence type="ECO:0000256" key="2">
    <source>
        <dbReference type="ARBA" id="ARBA00023125"/>
    </source>
</evidence>
<dbReference type="GO" id="GO:0003700">
    <property type="term" value="F:DNA-binding transcription factor activity"/>
    <property type="evidence" value="ECO:0007669"/>
    <property type="project" value="TreeGrafter"/>
</dbReference>
<feature type="domain" description="HTH tetR-type" evidence="5">
    <location>
        <begin position="16"/>
        <end position="76"/>
    </location>
</feature>
<sequence>MDTPPRKDRSGRPRDPDVDRRITAAALQVFGRLGWSGFSMEAVARAAGVGKASLYLRWSSKEELLTEAVASRFAPIAEIDNGDVHTDLLEFADLLMELFHGPDGLAARRMAVESRLTPGIAERWQRVRESQIRASRAIVKRAVARGELSPHTPVSLLLDALHGAVVNHSLAAPEHIRQQAAARRRYARRLVDFLLASLRAHTAERPGRALEADVDSVTIR</sequence>
<dbReference type="RefSeq" id="WP_068692370.1">
    <property type="nucleotide sequence ID" value="NZ_CP063196.1"/>
</dbReference>
<evidence type="ECO:0000256" key="4">
    <source>
        <dbReference type="PROSITE-ProRule" id="PRU00335"/>
    </source>
</evidence>
<evidence type="ECO:0000256" key="3">
    <source>
        <dbReference type="ARBA" id="ARBA00023163"/>
    </source>
</evidence>
<dbReference type="AlphaFoldDB" id="A0AA97LZH5"/>
<keyword evidence="2 4" id="KW-0238">DNA-binding</keyword>
<keyword evidence="7" id="KW-1185">Reference proteome</keyword>
<organism evidence="6 7">
    <name type="scientific">Thermobifida halotolerans</name>
    <dbReference type="NCBI Taxonomy" id="483545"/>
    <lineage>
        <taxon>Bacteria</taxon>
        <taxon>Bacillati</taxon>
        <taxon>Actinomycetota</taxon>
        <taxon>Actinomycetes</taxon>
        <taxon>Streptosporangiales</taxon>
        <taxon>Nocardiopsidaceae</taxon>
        <taxon>Thermobifida</taxon>
    </lineage>
</organism>
<keyword evidence="3" id="KW-0804">Transcription</keyword>
<dbReference type="EMBL" id="CP063196">
    <property type="protein sequence ID" value="UOE20683.1"/>
    <property type="molecule type" value="Genomic_DNA"/>
</dbReference>
<dbReference type="SUPFAM" id="SSF48498">
    <property type="entry name" value="Tetracyclin repressor-like, C-terminal domain"/>
    <property type="match status" value="1"/>
</dbReference>
<protein>
    <submittedName>
        <fullName evidence="6">TetR/AcrR family transcriptional regulator</fullName>
    </submittedName>
</protein>
<dbReference type="PROSITE" id="PS50977">
    <property type="entry name" value="HTH_TETR_2"/>
    <property type="match status" value="1"/>
</dbReference>
<dbReference type="KEGG" id="thao:NI17_005620"/>
<feature type="DNA-binding region" description="H-T-H motif" evidence="4">
    <location>
        <begin position="39"/>
        <end position="58"/>
    </location>
</feature>
<dbReference type="Proteomes" id="UP000265719">
    <property type="component" value="Chromosome"/>
</dbReference>
<dbReference type="Gene3D" id="1.10.10.60">
    <property type="entry name" value="Homeodomain-like"/>
    <property type="match status" value="1"/>
</dbReference>
<gene>
    <name evidence="6" type="ORF">NI17_005620</name>
</gene>
<dbReference type="PANTHER" id="PTHR30055:SF148">
    <property type="entry name" value="TETR-FAMILY TRANSCRIPTIONAL REGULATOR"/>
    <property type="match status" value="1"/>
</dbReference>
<dbReference type="PRINTS" id="PR00455">
    <property type="entry name" value="HTHTETR"/>
</dbReference>
<proteinExistence type="predicted"/>
<dbReference type="Gene3D" id="1.10.357.10">
    <property type="entry name" value="Tetracycline Repressor, domain 2"/>
    <property type="match status" value="1"/>
</dbReference>
<reference evidence="6" key="1">
    <citation type="submission" date="2020-10" db="EMBL/GenBank/DDBJ databases">
        <title>De novo genome project of the cellulose decomposer Thermobifida halotolerans type strain.</title>
        <authorList>
            <person name="Nagy I."/>
            <person name="Horvath B."/>
            <person name="Kukolya J."/>
            <person name="Nagy I."/>
            <person name="Orsini M."/>
        </authorList>
    </citation>
    <scope>NUCLEOTIDE SEQUENCE</scope>
    <source>
        <strain evidence="6">DSM 44931</strain>
    </source>
</reference>
<dbReference type="PANTHER" id="PTHR30055">
    <property type="entry name" value="HTH-TYPE TRANSCRIPTIONAL REGULATOR RUTR"/>
    <property type="match status" value="1"/>
</dbReference>
<evidence type="ECO:0000313" key="7">
    <source>
        <dbReference type="Proteomes" id="UP000265719"/>
    </source>
</evidence>
<dbReference type="InterPro" id="IPR036271">
    <property type="entry name" value="Tet_transcr_reg_TetR-rel_C_sf"/>
</dbReference>
<dbReference type="Pfam" id="PF00440">
    <property type="entry name" value="TetR_N"/>
    <property type="match status" value="1"/>
</dbReference>
<keyword evidence="1" id="KW-0805">Transcription regulation</keyword>
<dbReference type="Pfam" id="PF16859">
    <property type="entry name" value="TetR_C_11"/>
    <property type="match status" value="1"/>
</dbReference>
<accession>A0AA97LZH5</accession>
<dbReference type="SUPFAM" id="SSF46689">
    <property type="entry name" value="Homeodomain-like"/>
    <property type="match status" value="1"/>
</dbReference>
<dbReference type="GO" id="GO:0000976">
    <property type="term" value="F:transcription cis-regulatory region binding"/>
    <property type="evidence" value="ECO:0007669"/>
    <property type="project" value="TreeGrafter"/>
</dbReference>
<evidence type="ECO:0000259" key="5">
    <source>
        <dbReference type="PROSITE" id="PS50977"/>
    </source>
</evidence>
<name>A0AA97LZH5_9ACTN</name>
<dbReference type="InterPro" id="IPR001647">
    <property type="entry name" value="HTH_TetR"/>
</dbReference>
<dbReference type="InterPro" id="IPR050109">
    <property type="entry name" value="HTH-type_TetR-like_transc_reg"/>
</dbReference>
<dbReference type="InterPro" id="IPR011075">
    <property type="entry name" value="TetR_C"/>
</dbReference>